<dbReference type="InterPro" id="IPR036005">
    <property type="entry name" value="Creatinase/aminopeptidase-like"/>
</dbReference>
<dbReference type="Gene3D" id="3.90.230.10">
    <property type="entry name" value="Creatinase/methionine aminopeptidase superfamily"/>
    <property type="match status" value="1"/>
</dbReference>
<dbReference type="PANTHER" id="PTHR43330">
    <property type="entry name" value="METHIONINE AMINOPEPTIDASE"/>
    <property type="match status" value="1"/>
</dbReference>
<name>A0AAV2SET9_MEGNR</name>
<feature type="domain" description="Peptidase M24" evidence="2">
    <location>
        <begin position="135"/>
        <end position="210"/>
    </location>
</feature>
<organism evidence="3 4">
    <name type="scientific">Meganyctiphanes norvegica</name>
    <name type="common">Northern krill</name>
    <name type="synonym">Thysanopoda norvegica</name>
    <dbReference type="NCBI Taxonomy" id="48144"/>
    <lineage>
        <taxon>Eukaryota</taxon>
        <taxon>Metazoa</taxon>
        <taxon>Ecdysozoa</taxon>
        <taxon>Arthropoda</taxon>
        <taxon>Crustacea</taxon>
        <taxon>Multicrustacea</taxon>
        <taxon>Malacostraca</taxon>
        <taxon>Eumalacostraca</taxon>
        <taxon>Eucarida</taxon>
        <taxon>Euphausiacea</taxon>
        <taxon>Euphausiidae</taxon>
        <taxon>Meganyctiphanes</taxon>
    </lineage>
</organism>
<dbReference type="Pfam" id="PF00557">
    <property type="entry name" value="Peptidase_M24"/>
    <property type="match status" value="1"/>
</dbReference>
<accession>A0AAV2SET9</accession>
<feature type="non-terminal residue" evidence="3">
    <location>
        <position position="333"/>
    </location>
</feature>
<dbReference type="Proteomes" id="UP001497623">
    <property type="component" value="Unassembled WGS sequence"/>
</dbReference>
<feature type="region of interest" description="Disordered" evidence="1">
    <location>
        <begin position="314"/>
        <end position="333"/>
    </location>
</feature>
<dbReference type="AlphaFoldDB" id="A0AAV2SET9"/>
<evidence type="ECO:0000256" key="1">
    <source>
        <dbReference type="SAM" id="MobiDB-lite"/>
    </source>
</evidence>
<dbReference type="SUPFAM" id="SSF55920">
    <property type="entry name" value="Creatinase/aminopeptidase"/>
    <property type="match status" value="1"/>
</dbReference>
<dbReference type="GO" id="GO:0005829">
    <property type="term" value="C:cytosol"/>
    <property type="evidence" value="ECO:0007669"/>
    <property type="project" value="TreeGrafter"/>
</dbReference>
<evidence type="ECO:0000313" key="4">
    <source>
        <dbReference type="Proteomes" id="UP001497623"/>
    </source>
</evidence>
<dbReference type="PANTHER" id="PTHR43330:SF7">
    <property type="entry name" value="METHIONINE AMINOPEPTIDASE 1"/>
    <property type="match status" value="1"/>
</dbReference>
<keyword evidence="4" id="KW-1185">Reference proteome</keyword>
<gene>
    <name evidence="3" type="ORF">MNOR_LOCUS35411</name>
</gene>
<comment type="caution">
    <text evidence="3">The sequence shown here is derived from an EMBL/GenBank/DDBJ whole genome shotgun (WGS) entry which is preliminary data.</text>
</comment>
<sequence>MHISLKLAIVVDYICENSKNTQKTILDCHPGACLGMSPPKFFSFLASFGSMWDICVLRPKKLRQQLQLKNFRPWDFRIFASFFRKCPKSDTNGLGCMSGNVTYLKDPQAFQLGEKLLREISCKCLETIKIGVNVVQQVAREVLDEGVAAAAVGVTTDEIDRIIHEAAVERECYPSPLNYHGFPKSCCTSINEVICHGIPDNRPLVNGDICNNIPQYERHFWSAISESRELWCGEVLTAVICNASHAHLQRYISITKMCFSYKNIRLTLDKHGRYRTLHFFTCRPLSREVSSSTRNDDAEKSGAEGVKAGVYIFPKDPPRGGGGNKNDFRREFV</sequence>
<evidence type="ECO:0000313" key="3">
    <source>
        <dbReference type="EMBL" id="CAL4181346.1"/>
    </source>
</evidence>
<dbReference type="EMBL" id="CAXKWB010058955">
    <property type="protein sequence ID" value="CAL4181346.1"/>
    <property type="molecule type" value="Genomic_DNA"/>
</dbReference>
<dbReference type="InterPro" id="IPR000994">
    <property type="entry name" value="Pept_M24"/>
</dbReference>
<evidence type="ECO:0000259" key="2">
    <source>
        <dbReference type="Pfam" id="PF00557"/>
    </source>
</evidence>
<reference evidence="3 4" key="1">
    <citation type="submission" date="2024-05" db="EMBL/GenBank/DDBJ databases">
        <authorList>
            <person name="Wallberg A."/>
        </authorList>
    </citation>
    <scope>NUCLEOTIDE SEQUENCE [LARGE SCALE GENOMIC DNA]</scope>
</reference>
<proteinExistence type="predicted"/>
<dbReference type="GO" id="GO:0070006">
    <property type="term" value="F:metalloaminopeptidase activity"/>
    <property type="evidence" value="ECO:0007669"/>
    <property type="project" value="TreeGrafter"/>
</dbReference>
<protein>
    <recommendedName>
        <fullName evidence="2">Peptidase M24 domain-containing protein</fullName>
    </recommendedName>
</protein>